<evidence type="ECO:0000256" key="5">
    <source>
        <dbReference type="ARBA" id="ARBA00023136"/>
    </source>
</evidence>
<protein>
    <recommendedName>
        <fullName evidence="8">G-protein coupled receptors family 1 profile domain-containing protein</fullName>
    </recommendedName>
</protein>
<comment type="subcellular location">
    <subcellularLocation>
        <location evidence="1">Cell membrane</location>
        <topology evidence="1">Multi-pass membrane protein</topology>
    </subcellularLocation>
</comment>
<evidence type="ECO:0000256" key="7">
    <source>
        <dbReference type="SAM" id="Phobius"/>
    </source>
</evidence>
<dbReference type="Pfam" id="PF00001">
    <property type="entry name" value="7tm_1"/>
    <property type="match status" value="1"/>
</dbReference>
<accession>A0AAD9PDV9</accession>
<evidence type="ECO:0000256" key="3">
    <source>
        <dbReference type="ARBA" id="ARBA00022692"/>
    </source>
</evidence>
<comment type="caution">
    <text evidence="9">The sequence shown here is derived from an EMBL/GenBank/DDBJ whole genome shotgun (WGS) entry which is preliminary data.</text>
</comment>
<dbReference type="PANTHER" id="PTHR24241:SF76">
    <property type="entry name" value="NEUROPEPTIDE SIFAMIDE RECEPTOR"/>
    <property type="match status" value="1"/>
</dbReference>
<evidence type="ECO:0000313" key="9">
    <source>
        <dbReference type="EMBL" id="KAK2192980.1"/>
    </source>
</evidence>
<dbReference type="Proteomes" id="UP001209878">
    <property type="component" value="Unassembled WGS sequence"/>
</dbReference>
<dbReference type="InterPro" id="IPR000276">
    <property type="entry name" value="GPCR_Rhodpsn"/>
</dbReference>
<evidence type="ECO:0000256" key="4">
    <source>
        <dbReference type="ARBA" id="ARBA00022989"/>
    </source>
</evidence>
<feature type="transmembrane region" description="Helical" evidence="7">
    <location>
        <begin position="179"/>
        <end position="201"/>
    </location>
</feature>
<keyword evidence="5 7" id="KW-0472">Membrane</keyword>
<dbReference type="GO" id="GO:0042277">
    <property type="term" value="F:peptide binding"/>
    <property type="evidence" value="ECO:0007669"/>
    <property type="project" value="TreeGrafter"/>
</dbReference>
<keyword evidence="6" id="KW-0675">Receptor</keyword>
<name>A0AAD9PDV9_RIDPI</name>
<dbReference type="InterPro" id="IPR017452">
    <property type="entry name" value="GPCR_Rhodpsn_7TM"/>
</dbReference>
<dbReference type="GO" id="GO:0005886">
    <property type="term" value="C:plasma membrane"/>
    <property type="evidence" value="ECO:0007669"/>
    <property type="project" value="UniProtKB-SubCell"/>
</dbReference>
<dbReference type="PROSITE" id="PS50262">
    <property type="entry name" value="G_PROTEIN_RECEP_F1_2"/>
    <property type="match status" value="1"/>
</dbReference>
<dbReference type="GO" id="GO:0004930">
    <property type="term" value="F:G protein-coupled receptor activity"/>
    <property type="evidence" value="ECO:0007669"/>
    <property type="project" value="InterPro"/>
</dbReference>
<keyword evidence="2" id="KW-1003">Cell membrane</keyword>
<feature type="transmembrane region" description="Helical" evidence="7">
    <location>
        <begin position="101"/>
        <end position="120"/>
    </location>
</feature>
<evidence type="ECO:0000259" key="8">
    <source>
        <dbReference type="PROSITE" id="PS50262"/>
    </source>
</evidence>
<evidence type="ECO:0000313" key="10">
    <source>
        <dbReference type="Proteomes" id="UP001209878"/>
    </source>
</evidence>
<dbReference type="SUPFAM" id="SSF81321">
    <property type="entry name" value="Family A G protein-coupled receptor-like"/>
    <property type="match status" value="1"/>
</dbReference>
<gene>
    <name evidence="9" type="ORF">NP493_19g09004</name>
</gene>
<evidence type="ECO:0000256" key="2">
    <source>
        <dbReference type="ARBA" id="ARBA00022475"/>
    </source>
</evidence>
<keyword evidence="4 7" id="KW-1133">Transmembrane helix</keyword>
<dbReference type="EMBL" id="JAODUO010000019">
    <property type="protein sequence ID" value="KAK2192980.1"/>
    <property type="molecule type" value="Genomic_DNA"/>
</dbReference>
<feature type="domain" description="G-protein coupled receptors family 1 profile" evidence="8">
    <location>
        <begin position="81"/>
        <end position="340"/>
    </location>
</feature>
<keyword evidence="10" id="KW-1185">Reference proteome</keyword>
<feature type="transmembrane region" description="Helical" evidence="7">
    <location>
        <begin position="279"/>
        <end position="299"/>
    </location>
</feature>
<reference evidence="9" key="1">
    <citation type="journal article" date="2023" name="Mol. Biol. Evol.">
        <title>Third-Generation Sequencing Reveals the Adaptive Role of the Epigenome in Three Deep-Sea Polychaetes.</title>
        <authorList>
            <person name="Perez M."/>
            <person name="Aroh O."/>
            <person name="Sun Y."/>
            <person name="Lan Y."/>
            <person name="Juniper S.K."/>
            <person name="Young C.R."/>
            <person name="Angers B."/>
            <person name="Qian P.Y."/>
        </authorList>
    </citation>
    <scope>NUCLEOTIDE SEQUENCE</scope>
    <source>
        <strain evidence="9">R07B-5</strain>
    </source>
</reference>
<proteinExistence type="predicted"/>
<dbReference type="GO" id="GO:0032870">
    <property type="term" value="P:cellular response to hormone stimulus"/>
    <property type="evidence" value="ECO:0007669"/>
    <property type="project" value="TreeGrafter"/>
</dbReference>
<sequence length="397" mass="44830">MSRLRFERRKQNREQNVAEQDVAVRDCAQFKDIVLLYDQCVRKTHAQQTFPTSGDGGTFASDFEAHLFVVDVIVMVLSLSGNVSAIVYIRLCQQKKVKSTHNISIVSIAVADLLVTCYVLPTSLVTQQIQPAEATRCIPFLCKLSRYVRCWARTVSVYSTLAMVYEKYMKARQSSTRQYLGAKCIFFLCIIWFFSAAYNIWQIVLYALQAVTVTTADNRTVTVLRCMTSPKELAMRNGFLVADYAVSFTLPGVAMLLMFASLTLTMIRSKVPTHSSSDAKRLLMSVLLFVFYFMCQLPLEIVNTTRLASSLRLQKAVETLSFAHGFLNVIAYASCSPELHSFVQKMLSRQQMRIQFEHGPVLVRHRNLANDVTICIDAVASTRREDANGKVQLASRL</sequence>
<keyword evidence="3 7" id="KW-0812">Transmembrane</keyword>
<evidence type="ECO:0000256" key="1">
    <source>
        <dbReference type="ARBA" id="ARBA00004651"/>
    </source>
</evidence>
<evidence type="ECO:0000256" key="6">
    <source>
        <dbReference type="ARBA" id="ARBA00023170"/>
    </source>
</evidence>
<dbReference type="Gene3D" id="1.20.1070.10">
    <property type="entry name" value="Rhodopsin 7-helix transmembrane proteins"/>
    <property type="match status" value="1"/>
</dbReference>
<dbReference type="PRINTS" id="PR00237">
    <property type="entry name" value="GPCRRHODOPSN"/>
</dbReference>
<feature type="transmembrane region" description="Helical" evidence="7">
    <location>
        <begin position="244"/>
        <end position="267"/>
    </location>
</feature>
<dbReference type="PANTHER" id="PTHR24241">
    <property type="entry name" value="NEUROPEPTIDE RECEPTOR-RELATED G-PROTEIN COUPLED RECEPTOR"/>
    <property type="match status" value="1"/>
</dbReference>
<organism evidence="9 10">
    <name type="scientific">Ridgeia piscesae</name>
    <name type="common">Tubeworm</name>
    <dbReference type="NCBI Taxonomy" id="27915"/>
    <lineage>
        <taxon>Eukaryota</taxon>
        <taxon>Metazoa</taxon>
        <taxon>Spiralia</taxon>
        <taxon>Lophotrochozoa</taxon>
        <taxon>Annelida</taxon>
        <taxon>Polychaeta</taxon>
        <taxon>Sedentaria</taxon>
        <taxon>Canalipalpata</taxon>
        <taxon>Sabellida</taxon>
        <taxon>Siboglinidae</taxon>
        <taxon>Ridgeia</taxon>
    </lineage>
</organism>
<dbReference type="AlphaFoldDB" id="A0AAD9PDV9"/>
<feature type="transmembrane region" description="Helical" evidence="7">
    <location>
        <begin position="67"/>
        <end position="89"/>
    </location>
</feature>